<protein>
    <recommendedName>
        <fullName evidence="1">Replication protein A 70 kDa DNA-binding subunit B/D first OB fold domain-containing protein</fullName>
    </recommendedName>
</protein>
<feature type="domain" description="Replication protein A 70 kDa DNA-binding subunit B/D first OB fold" evidence="1">
    <location>
        <begin position="5"/>
        <end position="63"/>
    </location>
</feature>
<proteinExistence type="predicted"/>
<accession>A0A9D4XE97</accession>
<dbReference type="Pfam" id="PF02721">
    <property type="entry name" value="DUF223"/>
    <property type="match status" value="1"/>
</dbReference>
<dbReference type="AlphaFoldDB" id="A0A9D4XE97"/>
<name>A0A9D4XE97_PEA</name>
<dbReference type="Gene3D" id="2.40.50.140">
    <property type="entry name" value="Nucleic acid-binding proteins"/>
    <property type="match status" value="1"/>
</dbReference>
<comment type="caution">
    <text evidence="2">The sequence shown here is derived from an EMBL/GenBank/DDBJ whole genome shotgun (WGS) entry which is preliminary data.</text>
</comment>
<reference evidence="2 3" key="1">
    <citation type="journal article" date="2022" name="Nat. Genet.">
        <title>Improved pea reference genome and pan-genome highlight genomic features and evolutionary characteristics.</title>
        <authorList>
            <person name="Yang T."/>
            <person name="Liu R."/>
            <person name="Luo Y."/>
            <person name="Hu S."/>
            <person name="Wang D."/>
            <person name="Wang C."/>
            <person name="Pandey M.K."/>
            <person name="Ge S."/>
            <person name="Xu Q."/>
            <person name="Li N."/>
            <person name="Li G."/>
            <person name="Huang Y."/>
            <person name="Saxena R.K."/>
            <person name="Ji Y."/>
            <person name="Li M."/>
            <person name="Yan X."/>
            <person name="He Y."/>
            <person name="Liu Y."/>
            <person name="Wang X."/>
            <person name="Xiang C."/>
            <person name="Varshney R.K."/>
            <person name="Ding H."/>
            <person name="Gao S."/>
            <person name="Zong X."/>
        </authorList>
    </citation>
    <scope>NUCLEOTIDE SEQUENCE [LARGE SCALE GENOMIC DNA]</scope>
    <source>
        <strain evidence="2 3">cv. Zhongwan 6</strain>
    </source>
</reference>
<dbReference type="InterPro" id="IPR003871">
    <property type="entry name" value="RFA1B/D_OB_1st"/>
</dbReference>
<sequence length="227" mass="26363">MARSFEKIVDINDTEELWKISVKVHHKWTVISNDKEHMELIFVDADGTYVHVIVPTTLKATYKIENEVVDNGSSSIFVFWDRECNELLEIFVSQLRQTMLQDGIHDPLEFPLVLDNLIGHEFAFKVKWQPRWKNESVMAVIHDKETIDKLLAKWEVCKDLEITYKLNSQLLPSDPSAIMVDFSLLFVMTWLRFMCTIIGNAWFGPAPGLRGLQTPNLLRMGIVELWL</sequence>
<dbReference type="InterPro" id="IPR012340">
    <property type="entry name" value="NA-bd_OB-fold"/>
</dbReference>
<gene>
    <name evidence="2" type="ORF">KIW84_043080</name>
</gene>
<keyword evidence="3" id="KW-1185">Reference proteome</keyword>
<dbReference type="Gramene" id="Psat04G0308000-T1">
    <property type="protein sequence ID" value="KAI5418713.1"/>
    <property type="gene ID" value="KIW84_043080"/>
</dbReference>
<evidence type="ECO:0000259" key="1">
    <source>
        <dbReference type="Pfam" id="PF02721"/>
    </source>
</evidence>
<evidence type="ECO:0000313" key="3">
    <source>
        <dbReference type="Proteomes" id="UP001058974"/>
    </source>
</evidence>
<evidence type="ECO:0000313" key="2">
    <source>
        <dbReference type="EMBL" id="KAI5418713.1"/>
    </source>
</evidence>
<organism evidence="2 3">
    <name type="scientific">Pisum sativum</name>
    <name type="common">Garden pea</name>
    <name type="synonym">Lathyrus oleraceus</name>
    <dbReference type="NCBI Taxonomy" id="3888"/>
    <lineage>
        <taxon>Eukaryota</taxon>
        <taxon>Viridiplantae</taxon>
        <taxon>Streptophyta</taxon>
        <taxon>Embryophyta</taxon>
        <taxon>Tracheophyta</taxon>
        <taxon>Spermatophyta</taxon>
        <taxon>Magnoliopsida</taxon>
        <taxon>eudicotyledons</taxon>
        <taxon>Gunneridae</taxon>
        <taxon>Pentapetalae</taxon>
        <taxon>rosids</taxon>
        <taxon>fabids</taxon>
        <taxon>Fabales</taxon>
        <taxon>Fabaceae</taxon>
        <taxon>Papilionoideae</taxon>
        <taxon>50 kb inversion clade</taxon>
        <taxon>NPAAA clade</taxon>
        <taxon>Hologalegina</taxon>
        <taxon>IRL clade</taxon>
        <taxon>Fabeae</taxon>
        <taxon>Lathyrus</taxon>
    </lineage>
</organism>
<dbReference type="Proteomes" id="UP001058974">
    <property type="component" value="Chromosome 4"/>
</dbReference>
<dbReference type="EMBL" id="JAMSHJ010000004">
    <property type="protein sequence ID" value="KAI5418713.1"/>
    <property type="molecule type" value="Genomic_DNA"/>
</dbReference>